<dbReference type="PANTHER" id="PTHR30537">
    <property type="entry name" value="HTH-TYPE TRANSCRIPTIONAL REGULATOR"/>
    <property type="match status" value="1"/>
</dbReference>
<dbReference type="GO" id="GO:0003700">
    <property type="term" value="F:DNA-binding transcription factor activity"/>
    <property type="evidence" value="ECO:0007669"/>
    <property type="project" value="InterPro"/>
</dbReference>
<dbReference type="PROSITE" id="PS50931">
    <property type="entry name" value="HTH_LYSR"/>
    <property type="match status" value="1"/>
</dbReference>
<dbReference type="Pfam" id="PF00126">
    <property type="entry name" value="HTH_1"/>
    <property type="match status" value="1"/>
</dbReference>
<dbReference type="Gene3D" id="3.40.190.290">
    <property type="match status" value="1"/>
</dbReference>
<dbReference type="Proteomes" id="UP000640333">
    <property type="component" value="Unassembled WGS sequence"/>
</dbReference>
<keyword evidence="2" id="KW-0805">Transcription regulation</keyword>
<name>A0A8J7FWA6_9GAMM</name>
<dbReference type="Pfam" id="PF03466">
    <property type="entry name" value="LysR_substrate"/>
    <property type="match status" value="1"/>
</dbReference>
<dbReference type="CDD" id="cd08422">
    <property type="entry name" value="PBP2_CrgA_like"/>
    <property type="match status" value="1"/>
</dbReference>
<comment type="similarity">
    <text evidence="1">Belongs to the LysR transcriptional regulatory family.</text>
</comment>
<reference evidence="6" key="1">
    <citation type="submission" date="2020-10" db="EMBL/GenBank/DDBJ databases">
        <title>Bacterium isolated from coastal waters sediment.</title>
        <authorList>
            <person name="Chen R.-J."/>
            <person name="Lu D.-C."/>
            <person name="Zhu K.-L."/>
            <person name="Du Z.-J."/>
        </authorList>
    </citation>
    <scope>NUCLEOTIDE SEQUENCE</scope>
    <source>
        <strain evidence="6">N1Y112</strain>
    </source>
</reference>
<sequence length="285" mass="31075">MSVFARIVECGSISAAAASLDLSKSVVSQHLKTLESELGVPLLKRTTRRQTLTPAGEVFYAQCQKLNQLAADAWDQAQSNQSVPRGKIKITAPHALMGPLIAPVIGQLMQQYPQIEPQLIASDEQQDLMQHGIDLAIRVGHSQESSYRQRRIGAFRDVLCGTASYLSNCPTGSMNYVANRWQGKQIQHQLTHKENNSQYTLEFKPGCTVDSLYTTLALLEAGAGIGIVPDFILNANACSLIEVMPDYQLSSVPIFALHPYHSGLPLAVEVTLNAVEHALRGDEGP</sequence>
<dbReference type="InterPro" id="IPR000847">
    <property type="entry name" value="LysR_HTH_N"/>
</dbReference>
<dbReference type="FunFam" id="1.10.10.10:FF:000001">
    <property type="entry name" value="LysR family transcriptional regulator"/>
    <property type="match status" value="1"/>
</dbReference>
<feature type="domain" description="HTH lysR-type" evidence="5">
    <location>
        <begin position="1"/>
        <end position="53"/>
    </location>
</feature>
<evidence type="ECO:0000313" key="6">
    <source>
        <dbReference type="EMBL" id="MBE9398715.1"/>
    </source>
</evidence>
<dbReference type="GO" id="GO:0043565">
    <property type="term" value="F:sequence-specific DNA binding"/>
    <property type="evidence" value="ECO:0007669"/>
    <property type="project" value="TreeGrafter"/>
</dbReference>
<dbReference type="InterPro" id="IPR058163">
    <property type="entry name" value="LysR-type_TF_proteobact-type"/>
</dbReference>
<dbReference type="AlphaFoldDB" id="A0A8J7FWA6"/>
<dbReference type="InterPro" id="IPR036390">
    <property type="entry name" value="WH_DNA-bd_sf"/>
</dbReference>
<dbReference type="GO" id="GO:0006351">
    <property type="term" value="P:DNA-templated transcription"/>
    <property type="evidence" value="ECO:0007669"/>
    <property type="project" value="TreeGrafter"/>
</dbReference>
<dbReference type="EMBL" id="JADEYS010000017">
    <property type="protein sequence ID" value="MBE9398715.1"/>
    <property type="molecule type" value="Genomic_DNA"/>
</dbReference>
<evidence type="ECO:0000256" key="1">
    <source>
        <dbReference type="ARBA" id="ARBA00009437"/>
    </source>
</evidence>
<organism evidence="6 7">
    <name type="scientific">Pontibacterium sinense</name>
    <dbReference type="NCBI Taxonomy" id="2781979"/>
    <lineage>
        <taxon>Bacteria</taxon>
        <taxon>Pseudomonadati</taxon>
        <taxon>Pseudomonadota</taxon>
        <taxon>Gammaproteobacteria</taxon>
        <taxon>Oceanospirillales</taxon>
        <taxon>Oceanospirillaceae</taxon>
        <taxon>Pontibacterium</taxon>
    </lineage>
</organism>
<keyword evidence="3" id="KW-0238">DNA-binding</keyword>
<dbReference type="InterPro" id="IPR005119">
    <property type="entry name" value="LysR_subst-bd"/>
</dbReference>
<keyword evidence="4" id="KW-0804">Transcription</keyword>
<dbReference type="SUPFAM" id="SSF46785">
    <property type="entry name" value="Winged helix' DNA-binding domain"/>
    <property type="match status" value="1"/>
</dbReference>
<keyword evidence="7" id="KW-1185">Reference proteome</keyword>
<evidence type="ECO:0000256" key="2">
    <source>
        <dbReference type="ARBA" id="ARBA00023015"/>
    </source>
</evidence>
<evidence type="ECO:0000256" key="3">
    <source>
        <dbReference type="ARBA" id="ARBA00023125"/>
    </source>
</evidence>
<accession>A0A8J7FWA6</accession>
<protein>
    <submittedName>
        <fullName evidence="6">LysR family transcriptional regulator</fullName>
    </submittedName>
</protein>
<proteinExistence type="inferred from homology"/>
<gene>
    <name evidence="6" type="ORF">IOQ59_15760</name>
</gene>
<comment type="caution">
    <text evidence="6">The sequence shown here is derived from an EMBL/GenBank/DDBJ whole genome shotgun (WGS) entry which is preliminary data.</text>
</comment>
<evidence type="ECO:0000313" key="7">
    <source>
        <dbReference type="Proteomes" id="UP000640333"/>
    </source>
</evidence>
<dbReference type="PRINTS" id="PR00039">
    <property type="entry name" value="HTHLYSR"/>
</dbReference>
<evidence type="ECO:0000256" key="4">
    <source>
        <dbReference type="ARBA" id="ARBA00023163"/>
    </source>
</evidence>
<dbReference type="InterPro" id="IPR036388">
    <property type="entry name" value="WH-like_DNA-bd_sf"/>
</dbReference>
<dbReference type="Gene3D" id="1.10.10.10">
    <property type="entry name" value="Winged helix-like DNA-binding domain superfamily/Winged helix DNA-binding domain"/>
    <property type="match status" value="1"/>
</dbReference>
<dbReference type="PANTHER" id="PTHR30537:SF5">
    <property type="entry name" value="HTH-TYPE TRANSCRIPTIONAL ACTIVATOR TTDR-RELATED"/>
    <property type="match status" value="1"/>
</dbReference>
<evidence type="ECO:0000259" key="5">
    <source>
        <dbReference type="PROSITE" id="PS50931"/>
    </source>
</evidence>
<dbReference type="SUPFAM" id="SSF53850">
    <property type="entry name" value="Periplasmic binding protein-like II"/>
    <property type="match status" value="1"/>
</dbReference>